<keyword evidence="1" id="KW-0472">Membrane</keyword>
<evidence type="ECO:0000313" key="2">
    <source>
        <dbReference type="EMBL" id="GCE63791.1"/>
    </source>
</evidence>
<protein>
    <submittedName>
        <fullName evidence="2">Uncharacterized protein</fullName>
    </submittedName>
</protein>
<keyword evidence="1" id="KW-1133">Transmembrane helix</keyword>
<gene>
    <name evidence="2" type="ORF">MHSWG343_07980</name>
</gene>
<keyword evidence="1" id="KW-0812">Transmembrane</keyword>
<proteinExistence type="predicted"/>
<organism evidence="2 3">
    <name type="scientific">Candidatus Mycoplasma haematohominis</name>
    <dbReference type="NCBI Taxonomy" id="1494318"/>
    <lineage>
        <taxon>Bacteria</taxon>
        <taxon>Bacillati</taxon>
        <taxon>Mycoplasmatota</taxon>
        <taxon>Mollicutes</taxon>
        <taxon>Mycoplasmataceae</taxon>
        <taxon>Mycoplasma</taxon>
    </lineage>
</organism>
<accession>A0A478FQL2</accession>
<dbReference type="EMBL" id="BIMN01000004">
    <property type="protein sequence ID" value="GCE63791.1"/>
    <property type="molecule type" value="Genomic_DNA"/>
</dbReference>
<evidence type="ECO:0000313" key="3">
    <source>
        <dbReference type="Proteomes" id="UP000324831"/>
    </source>
</evidence>
<comment type="caution">
    <text evidence="2">The sequence shown here is derived from an EMBL/GenBank/DDBJ whole genome shotgun (WGS) entry which is preliminary data.</text>
</comment>
<dbReference type="AlphaFoldDB" id="A0A478FQL2"/>
<dbReference type="Proteomes" id="UP000324831">
    <property type="component" value="Unassembled WGS sequence"/>
</dbReference>
<evidence type="ECO:0000256" key="1">
    <source>
        <dbReference type="SAM" id="Phobius"/>
    </source>
</evidence>
<sequence length="161" mass="18314">MSSNALTFVLGGVFIAVLSGSSYFLGKKIKEELNHEVERTVRAPTFLLHSEEDSDIKNRKEYIGNDVGKVKKLLENAKGNLSRDAVHYLNTLKARWNGMNGEARPDIDKINSFNNLDDVSDYITKWCKRTSKKTLVSVQLDERTAEGKRWGIFKDVCFKKI</sequence>
<name>A0A478FQL2_9MOLU</name>
<feature type="transmembrane region" description="Helical" evidence="1">
    <location>
        <begin position="6"/>
        <end position="25"/>
    </location>
</feature>
<reference evidence="2 3" key="1">
    <citation type="submission" date="2019-01" db="EMBL/GenBank/DDBJ databases">
        <title>Draft genome sequences of Candidatus Mycoplasma haemohominis SWG34-3 identified from a patient with pyrexia, anemia and liver dysfunction.</title>
        <authorList>
            <person name="Sekizuka T."/>
            <person name="Hattori N."/>
            <person name="Katano H."/>
            <person name="Takuma T."/>
            <person name="Ito T."/>
            <person name="Arai N."/>
            <person name="Yanai R."/>
            <person name="Ishii S."/>
            <person name="Miura Y."/>
            <person name="Tokunaga T."/>
            <person name="Watanabe H."/>
            <person name="Nomura N."/>
            <person name="Eguchi J."/>
            <person name="Arai T."/>
            <person name="Hasegawa H."/>
            <person name="Nakamaki T."/>
            <person name="Wakita T."/>
            <person name="Niki Y."/>
            <person name="Kuroda M."/>
        </authorList>
    </citation>
    <scope>NUCLEOTIDE SEQUENCE [LARGE SCALE GENOMIC DNA]</scope>
    <source>
        <strain evidence="2">SWG34-3</strain>
    </source>
</reference>